<name>A0A832G6X0_9BACT</name>
<proteinExistence type="predicted"/>
<comment type="caution">
    <text evidence="1">The sequence shown here is derived from an EMBL/GenBank/DDBJ whole genome shotgun (WGS) entry which is preliminary data.</text>
</comment>
<evidence type="ECO:0000313" key="1">
    <source>
        <dbReference type="EMBL" id="HGT48056.1"/>
    </source>
</evidence>
<dbReference type="EMBL" id="DSVI01000010">
    <property type="protein sequence ID" value="HGT48056.1"/>
    <property type="molecule type" value="Genomic_DNA"/>
</dbReference>
<reference evidence="1" key="1">
    <citation type="journal article" date="2020" name="mSystems">
        <title>Genome- and Community-Level Interaction Insights into Carbon Utilization and Element Cycling Functions of Hydrothermarchaeota in Hydrothermal Sediment.</title>
        <authorList>
            <person name="Zhou Z."/>
            <person name="Liu Y."/>
            <person name="Xu W."/>
            <person name="Pan J."/>
            <person name="Luo Z.H."/>
            <person name="Li M."/>
        </authorList>
    </citation>
    <scope>NUCLEOTIDE SEQUENCE [LARGE SCALE GENOMIC DNA]</scope>
    <source>
        <strain evidence="1">SpSt-500</strain>
    </source>
</reference>
<gene>
    <name evidence="1" type="ORF">ENS56_08475</name>
</gene>
<dbReference type="AlphaFoldDB" id="A0A832G6X0"/>
<protein>
    <submittedName>
        <fullName evidence="1">DUF3108 domain-containing protein</fullName>
    </submittedName>
</protein>
<organism evidence="1">
    <name type="scientific">Ignavibacterium album</name>
    <dbReference type="NCBI Taxonomy" id="591197"/>
    <lineage>
        <taxon>Bacteria</taxon>
        <taxon>Pseudomonadati</taxon>
        <taxon>Ignavibacteriota</taxon>
        <taxon>Ignavibacteria</taxon>
        <taxon>Ignavibacteriales</taxon>
        <taxon>Ignavibacteriaceae</taxon>
        <taxon>Ignavibacterium</taxon>
    </lineage>
</organism>
<sequence length="261" mass="29972">MKSKLFLIIILILQTTILASLSGDEFRKLPNKAFKEGEKLTFDVKYGFVTAGIATMQIPKIKRISGRDAYHVTFEVNSVPSFDIFYKVRDRYETYIDVEGLFPWRFEQHIREGKYSRDFSAFFDQRKGKAKTTEGEYDIPKYVHDIVSAFYFARTLDYSNLKKGDKIHLQNFYKDKVYDLDVVYHGKETIEVAAGKFDCIIVEPLVQEGGLFKSEGNIVIWLTDDDIKMPVRVKTKVVVGAIDADLTSYEGLAGPLKAKRK</sequence>
<accession>A0A832G6X0</accession>
<dbReference type="InterPro" id="IPR021457">
    <property type="entry name" value="DUF3108"/>
</dbReference>
<dbReference type="Pfam" id="PF11306">
    <property type="entry name" value="DUF3108"/>
    <property type="match status" value="1"/>
</dbReference>